<gene>
    <name evidence="3" type="ORF">PCOAH_00043700</name>
</gene>
<feature type="compositionally biased region" description="Polar residues" evidence="1">
    <location>
        <begin position="1"/>
        <end position="10"/>
    </location>
</feature>
<accession>A0A1B1E4J3</accession>
<dbReference type="InterPro" id="IPR019496">
    <property type="entry name" value="NUFIP1_cons_dom"/>
</dbReference>
<dbReference type="RefSeq" id="XP_019916623.1">
    <property type="nucleotide sequence ID" value="XM_020061154.1"/>
</dbReference>
<evidence type="ECO:0000313" key="4">
    <source>
        <dbReference type="Proteomes" id="UP000092716"/>
    </source>
</evidence>
<feature type="region of interest" description="Disordered" evidence="1">
    <location>
        <begin position="276"/>
        <end position="298"/>
    </location>
</feature>
<dbReference type="Pfam" id="PF10453">
    <property type="entry name" value="NUFIP1"/>
    <property type="match status" value="1"/>
</dbReference>
<dbReference type="EMBL" id="CP016250">
    <property type="protein sequence ID" value="ANQ09928.1"/>
    <property type="molecule type" value="Genomic_DNA"/>
</dbReference>
<feature type="domain" description="FMR1-interacting protein 1 conserved" evidence="2">
    <location>
        <begin position="396"/>
        <end position="444"/>
    </location>
</feature>
<protein>
    <recommendedName>
        <fullName evidence="2">FMR1-interacting protein 1 conserved domain-containing protein</fullName>
    </recommendedName>
</protein>
<evidence type="ECO:0000256" key="1">
    <source>
        <dbReference type="SAM" id="MobiDB-lite"/>
    </source>
</evidence>
<feature type="region of interest" description="Disordered" evidence="1">
    <location>
        <begin position="1"/>
        <end position="88"/>
    </location>
</feature>
<dbReference type="KEGG" id="pcot:PCOAH_00043700"/>
<dbReference type="VEuPathDB" id="PlasmoDB:PCOAH_00043700"/>
<dbReference type="AlphaFoldDB" id="A0A1B1E4J3"/>
<keyword evidence="4" id="KW-1185">Reference proteome</keyword>
<reference evidence="4" key="1">
    <citation type="submission" date="2016-06" db="EMBL/GenBank/DDBJ databases">
        <title>First high quality genome sequence of Plasmodium coatneyi using continuous long reads from single molecule, real-time sequencing.</title>
        <authorList>
            <person name="Chien J.-T."/>
            <person name="Pakala S.B."/>
            <person name="Geraldo J.A."/>
            <person name="Lapp S.A."/>
            <person name="Barnwell J.W."/>
            <person name="Kissinger J.C."/>
            <person name="Galinski M.R."/>
            <person name="Humphrey J.C."/>
        </authorList>
    </citation>
    <scope>NUCLEOTIDE SEQUENCE [LARGE SCALE GENOMIC DNA]</scope>
    <source>
        <strain evidence="4">Hackeri</strain>
    </source>
</reference>
<feature type="compositionally biased region" description="Polar residues" evidence="1">
    <location>
        <begin position="24"/>
        <end position="33"/>
    </location>
</feature>
<sequence length="582" mass="66503">MSQDEGNNNYGGHFRAEEGAVQNGPRQSSQTPKWASPPCGHSPNWPMQNRGASYWRPRGNPHNNRIGRRPWGETPSAQSQHWTSNNRWRTNHTEGYQREQPSYGPLAPDGNYLKNYFSSYGNGYADDGSGTGSGGYHYSGAPEQASERGNVRLYNGPSRAMPPPPQSVYAQPRGVYRNGFLQMGTTSGDNEDMEDPYQGSTNMVDNANTADGNHWINHTMDNSYESGNYAHGQNPPMRGSYNFHKSNNRVGFPSTKSSVAPQHINRSVRGITHWKKSTEERHGQQCSSVKKHGGKKRQKINLPIVGESKHVETNPKKGNITDDGDGDDDDGVGLKEINAQIKKSKENSKFIFCHHCDVNIEADKLQEHNQSEHIKCPIDNCGQIYSIDDLDVHLLNHIKNDKDEEILNDSKEIEKWIQERKKNYPTREKIAIHKENNENGKKKKKKKPNCLIEELLFESYCSAVGRNIYFNNKWEKSIFVPLLTKLEQNSLQNMYENSYYPLFNNPMGKHYQTNMRRRPFKQRQLIDTLNIHRKSPLLYQLMKKEIYLYEKKLIKCIEFITRSGFFDDTEEGAAGTDILELG</sequence>
<name>A0A1B1E4J3_9APIC</name>
<evidence type="ECO:0000313" key="3">
    <source>
        <dbReference type="EMBL" id="ANQ09928.1"/>
    </source>
</evidence>
<organism evidence="3 4">
    <name type="scientific">Plasmodium coatneyi</name>
    <dbReference type="NCBI Taxonomy" id="208452"/>
    <lineage>
        <taxon>Eukaryota</taxon>
        <taxon>Sar</taxon>
        <taxon>Alveolata</taxon>
        <taxon>Apicomplexa</taxon>
        <taxon>Aconoidasida</taxon>
        <taxon>Haemosporida</taxon>
        <taxon>Plasmodiidae</taxon>
        <taxon>Plasmodium</taxon>
    </lineage>
</organism>
<dbReference type="GeneID" id="30911101"/>
<feature type="compositionally biased region" description="Basic residues" evidence="1">
    <location>
        <begin position="289"/>
        <end position="298"/>
    </location>
</feature>
<dbReference type="OrthoDB" id="273070at2759"/>
<proteinExistence type="predicted"/>
<feature type="compositionally biased region" description="Polar residues" evidence="1">
    <location>
        <begin position="75"/>
        <end position="88"/>
    </location>
</feature>
<evidence type="ECO:0000259" key="2">
    <source>
        <dbReference type="Pfam" id="PF10453"/>
    </source>
</evidence>
<dbReference type="Proteomes" id="UP000092716">
    <property type="component" value="Chromosome 12"/>
</dbReference>